<dbReference type="AlphaFoldDB" id="A0A0G0ZB25"/>
<sequence>MNFKLIGKVIYGGCSAEGCKDIREEIEKTSAREAAEEAKRILEEKYPPPYESRKAELALAITVCIFESEPPLYESREISTIYLNIL</sequence>
<evidence type="ECO:0000313" key="2">
    <source>
        <dbReference type="Proteomes" id="UP000034951"/>
    </source>
</evidence>
<evidence type="ECO:0000313" key="1">
    <source>
        <dbReference type="EMBL" id="KKS45915.1"/>
    </source>
</evidence>
<organism evidence="1 2">
    <name type="scientific">Candidatus Azambacteria bacterium GW2011_GWA1_42_19</name>
    <dbReference type="NCBI Taxonomy" id="1618609"/>
    <lineage>
        <taxon>Bacteria</taxon>
        <taxon>Candidatus Azamiibacteriota</taxon>
    </lineage>
</organism>
<protein>
    <submittedName>
        <fullName evidence="1">Uncharacterized protein</fullName>
    </submittedName>
</protein>
<reference evidence="1 2" key="1">
    <citation type="journal article" date="2015" name="Nature">
        <title>rRNA introns, odd ribosomes, and small enigmatic genomes across a large radiation of phyla.</title>
        <authorList>
            <person name="Brown C.T."/>
            <person name="Hug L.A."/>
            <person name="Thomas B.C."/>
            <person name="Sharon I."/>
            <person name="Castelle C.J."/>
            <person name="Singh A."/>
            <person name="Wilkins M.J."/>
            <person name="Williams K.H."/>
            <person name="Banfield J.F."/>
        </authorList>
    </citation>
    <scope>NUCLEOTIDE SEQUENCE [LARGE SCALE GENOMIC DNA]</scope>
</reference>
<comment type="caution">
    <text evidence="1">The sequence shown here is derived from an EMBL/GenBank/DDBJ whole genome shotgun (WGS) entry which is preliminary data.</text>
</comment>
<dbReference type="EMBL" id="LCDE01000011">
    <property type="protein sequence ID" value="KKS45915.1"/>
    <property type="molecule type" value="Genomic_DNA"/>
</dbReference>
<proteinExistence type="predicted"/>
<gene>
    <name evidence="1" type="ORF">UV10_C0011G0001</name>
</gene>
<name>A0A0G0ZB25_9BACT</name>
<accession>A0A0G0ZB25</accession>
<dbReference type="Proteomes" id="UP000034951">
    <property type="component" value="Unassembled WGS sequence"/>
</dbReference>